<evidence type="ECO:0000256" key="2">
    <source>
        <dbReference type="ARBA" id="ARBA00022801"/>
    </source>
</evidence>
<evidence type="ECO:0000256" key="1">
    <source>
        <dbReference type="ARBA" id="ARBA00006625"/>
    </source>
</evidence>
<protein>
    <recommendedName>
        <fullName evidence="3">Choloylglycine hydrolase/NAAA C-terminal domain-containing protein</fullName>
    </recommendedName>
</protein>
<keyword evidence="2" id="KW-0378">Hydrolase</keyword>
<dbReference type="AlphaFoldDB" id="A0A1L9QP00"/>
<dbReference type="Pfam" id="PF02275">
    <property type="entry name" value="CBAH"/>
    <property type="match status" value="1"/>
</dbReference>
<dbReference type="Gene3D" id="3.60.60.10">
    <property type="entry name" value="Penicillin V Acylase, Chain A"/>
    <property type="match status" value="1"/>
</dbReference>
<gene>
    <name evidence="4" type="ORF">BI308_17030</name>
</gene>
<evidence type="ECO:0000259" key="3">
    <source>
        <dbReference type="Pfam" id="PF02275"/>
    </source>
</evidence>
<dbReference type="CDD" id="cd01902">
    <property type="entry name" value="Ntn_CGH"/>
    <property type="match status" value="1"/>
</dbReference>
<evidence type="ECO:0000313" key="5">
    <source>
        <dbReference type="Proteomes" id="UP000183940"/>
    </source>
</evidence>
<dbReference type="PANTHER" id="PTHR35527:SF2">
    <property type="entry name" value="HYDROLASE"/>
    <property type="match status" value="1"/>
</dbReference>
<dbReference type="PANTHER" id="PTHR35527">
    <property type="entry name" value="CHOLOYLGLYCINE HYDROLASE"/>
    <property type="match status" value="1"/>
</dbReference>
<dbReference type="InterPro" id="IPR029132">
    <property type="entry name" value="CBAH/NAAA_C"/>
</dbReference>
<name>A0A1L9QP00_9CYAN</name>
<evidence type="ECO:0000313" key="4">
    <source>
        <dbReference type="EMBL" id="OJJ24401.1"/>
    </source>
</evidence>
<dbReference type="Proteomes" id="UP000183940">
    <property type="component" value="Unassembled WGS sequence"/>
</dbReference>
<proteinExistence type="inferred from homology"/>
<dbReference type="InterPro" id="IPR052193">
    <property type="entry name" value="Peptidase_C59"/>
</dbReference>
<dbReference type="InterPro" id="IPR029055">
    <property type="entry name" value="Ntn_hydrolases_N"/>
</dbReference>
<accession>A0A1L9QP00</accession>
<dbReference type="GO" id="GO:0016787">
    <property type="term" value="F:hydrolase activity"/>
    <property type="evidence" value="ECO:0007669"/>
    <property type="project" value="UniProtKB-KW"/>
</dbReference>
<keyword evidence="5" id="KW-1185">Reference proteome</keyword>
<reference evidence="4" key="1">
    <citation type="submission" date="2016-10" db="EMBL/GenBank/DDBJ databases">
        <title>CRISPR-Cas defence system in Roseofilum reptotaenium: evidence of a bacteriophage-cyanobacterium arms race in the coral black band disease.</title>
        <authorList>
            <person name="Buerger P."/>
            <person name="Wood-Charlson E.M."/>
            <person name="Weynberg K.D."/>
            <person name="Willis B."/>
            <person name="Van Oppen M.J."/>
        </authorList>
    </citation>
    <scope>NUCLEOTIDE SEQUENCE [LARGE SCALE GENOMIC DNA]</scope>
    <source>
        <strain evidence="4">AO1-A</strain>
    </source>
</reference>
<dbReference type="SUPFAM" id="SSF56235">
    <property type="entry name" value="N-terminal nucleophile aminohydrolases (Ntn hydrolases)"/>
    <property type="match status" value="1"/>
</dbReference>
<organism evidence="4 5">
    <name type="scientific">Roseofilum reptotaenium AO1-A</name>
    <dbReference type="NCBI Taxonomy" id="1925591"/>
    <lineage>
        <taxon>Bacteria</taxon>
        <taxon>Bacillati</taxon>
        <taxon>Cyanobacteriota</taxon>
        <taxon>Cyanophyceae</taxon>
        <taxon>Desertifilales</taxon>
        <taxon>Desertifilaceae</taxon>
        <taxon>Roseofilum</taxon>
    </lineage>
</organism>
<comment type="similarity">
    <text evidence="1">Belongs to the peptidase C59 family.</text>
</comment>
<comment type="caution">
    <text evidence="4">The sequence shown here is derived from an EMBL/GenBank/DDBJ whole genome shotgun (WGS) entry which is preliminary data.</text>
</comment>
<dbReference type="EMBL" id="MLAW01000032">
    <property type="protein sequence ID" value="OJJ24401.1"/>
    <property type="molecule type" value="Genomic_DNA"/>
</dbReference>
<sequence>MKKQTLILKKVATIFVVLITILSMAIVPPAQACSRLVYQGSSNGPITARSMDWFQDPDAKLWFFPKGMKRDGGAGANSITWTSKYASVITSSYDIATVDGINEKGLVANLLFLEATDYGDIEPTEKTLSLGGWGQYVLDNYATVEEAVQGLETKPFQLATATFDQLVSAGLISPLPLPLQVALGGLEFALHLSVSDPSGDSAIFEYIDGELTIHHNKEYNVLTNDPIFDQQLALNTYWDQVGAGSFLPGTNNPSDRFVRASYYLHKMNEQLITQVKKDRRNELAAALGIIRNISDPLGLASFSLGTTQWRAVSDQNNINPAYFFEYTKSPNLFWVEISKLNLEEGAEVMSLEDLTDLSLVGEVSQQFQKTDPFSWDISSTL</sequence>
<feature type="domain" description="Choloylglycine hydrolase/NAAA C-terminal" evidence="3">
    <location>
        <begin position="33"/>
        <end position="343"/>
    </location>
</feature>